<dbReference type="Proteomes" id="UP000326354">
    <property type="component" value="Chromosome"/>
</dbReference>
<evidence type="ECO:0000313" key="2">
    <source>
        <dbReference type="EMBL" id="BBM87833.1"/>
    </source>
</evidence>
<feature type="domain" description="Deoxynucleoside kinase" evidence="1">
    <location>
        <begin position="10"/>
        <end position="111"/>
    </location>
</feature>
<proteinExistence type="predicted"/>
<dbReference type="InterPro" id="IPR027417">
    <property type="entry name" value="P-loop_NTPase"/>
</dbReference>
<organism evidence="2 3">
    <name type="scientific">Uabimicrobium amorphum</name>
    <dbReference type="NCBI Taxonomy" id="2596890"/>
    <lineage>
        <taxon>Bacteria</taxon>
        <taxon>Pseudomonadati</taxon>
        <taxon>Planctomycetota</taxon>
        <taxon>Candidatus Uabimicrobiia</taxon>
        <taxon>Candidatus Uabimicrobiales</taxon>
        <taxon>Candidatus Uabimicrobiaceae</taxon>
        <taxon>Candidatus Uabimicrobium</taxon>
    </lineage>
</organism>
<dbReference type="PANTHER" id="PTHR10513">
    <property type="entry name" value="DEOXYNUCLEOSIDE KINASE"/>
    <property type="match status" value="1"/>
</dbReference>
<dbReference type="PANTHER" id="PTHR10513:SF35">
    <property type="entry name" value="DEOXYADENOSINE KINASE"/>
    <property type="match status" value="1"/>
</dbReference>
<dbReference type="InterPro" id="IPR031314">
    <property type="entry name" value="DNK_dom"/>
</dbReference>
<dbReference type="InterPro" id="IPR050566">
    <property type="entry name" value="Deoxyribonucleoside_kinase"/>
</dbReference>
<dbReference type="KEGG" id="uam:UABAM_06248"/>
<accession>A0A5S9ITG0</accession>
<dbReference type="Gene3D" id="3.40.50.300">
    <property type="entry name" value="P-loop containing nucleotide triphosphate hydrolases"/>
    <property type="match status" value="1"/>
</dbReference>
<dbReference type="GO" id="GO:0019136">
    <property type="term" value="F:deoxynucleoside kinase activity"/>
    <property type="evidence" value="ECO:0007669"/>
    <property type="project" value="TreeGrafter"/>
</dbReference>
<keyword evidence="2" id="KW-0808">Transferase</keyword>
<dbReference type="Pfam" id="PF01712">
    <property type="entry name" value="dNK"/>
    <property type="match status" value="1"/>
</dbReference>
<gene>
    <name evidence="2" type="ORF">UABAM_06248</name>
</gene>
<sequence length="140" mass="16408">MHIDAVQEEWSTGVTTVFDRSIYGDRAFADVLYGYGHIDELGFGSYMQHRECMERQLLVPQQVIYLDVSVDTAINRIQKRGRDCEKGITRDYLERLSEAYEKIISELEGKTNVQRYRWEDGSDVEDIKIEGLLEYEEIRC</sequence>
<dbReference type="SUPFAM" id="SSF52540">
    <property type="entry name" value="P-loop containing nucleoside triphosphate hydrolases"/>
    <property type="match status" value="1"/>
</dbReference>
<keyword evidence="2" id="KW-0418">Kinase</keyword>
<evidence type="ECO:0000313" key="3">
    <source>
        <dbReference type="Proteomes" id="UP000326354"/>
    </source>
</evidence>
<name>A0A5S9ITG0_UABAM</name>
<evidence type="ECO:0000259" key="1">
    <source>
        <dbReference type="Pfam" id="PF01712"/>
    </source>
</evidence>
<keyword evidence="3" id="KW-1185">Reference proteome</keyword>
<reference evidence="2 3" key="1">
    <citation type="submission" date="2019-08" db="EMBL/GenBank/DDBJ databases">
        <title>Complete genome sequence of Candidatus Uab amorphum.</title>
        <authorList>
            <person name="Shiratori T."/>
            <person name="Suzuki S."/>
            <person name="Kakizawa Y."/>
            <person name="Ishida K."/>
        </authorList>
    </citation>
    <scope>NUCLEOTIDE SEQUENCE [LARGE SCALE GENOMIC DNA]</scope>
    <source>
        <strain evidence="2 3">SRT547</strain>
    </source>
</reference>
<protein>
    <submittedName>
        <fullName evidence="2">Deoxyguanosine kinase</fullName>
    </submittedName>
</protein>
<dbReference type="AlphaFoldDB" id="A0A5S9ITG0"/>
<dbReference type="EMBL" id="AP019860">
    <property type="protein sequence ID" value="BBM87833.1"/>
    <property type="molecule type" value="Genomic_DNA"/>
</dbReference>
<dbReference type="GO" id="GO:0005737">
    <property type="term" value="C:cytoplasm"/>
    <property type="evidence" value="ECO:0007669"/>
    <property type="project" value="TreeGrafter"/>
</dbReference>